<keyword evidence="1" id="KW-1133">Transmembrane helix</keyword>
<keyword evidence="4" id="KW-1185">Reference proteome</keyword>
<name>V4NU58_9CAUL</name>
<dbReference type="InterPro" id="IPR002656">
    <property type="entry name" value="Acyl_transf_3_dom"/>
</dbReference>
<feature type="transmembrane region" description="Helical" evidence="1">
    <location>
        <begin position="12"/>
        <end position="33"/>
    </location>
</feature>
<dbReference type="EMBL" id="AWGB01000103">
    <property type="protein sequence ID" value="ESQ79466.1"/>
    <property type="molecule type" value="Genomic_DNA"/>
</dbReference>
<feature type="transmembrane region" description="Helical" evidence="1">
    <location>
        <begin position="39"/>
        <end position="60"/>
    </location>
</feature>
<accession>V4NU58</accession>
<gene>
    <name evidence="3" type="ORF">ABENE_22655</name>
</gene>
<comment type="caution">
    <text evidence="3">The sequence shown here is derived from an EMBL/GenBank/DDBJ whole genome shotgun (WGS) entry which is preliminary data.</text>
</comment>
<feature type="transmembrane region" description="Helical" evidence="1">
    <location>
        <begin position="225"/>
        <end position="246"/>
    </location>
</feature>
<feature type="transmembrane region" description="Helical" evidence="1">
    <location>
        <begin position="258"/>
        <end position="277"/>
    </location>
</feature>
<keyword evidence="1" id="KW-0812">Transmembrane</keyword>
<feature type="transmembrane region" description="Helical" evidence="1">
    <location>
        <begin position="72"/>
        <end position="93"/>
    </location>
</feature>
<dbReference type="Proteomes" id="UP000017837">
    <property type="component" value="Unassembled WGS sequence"/>
</dbReference>
<dbReference type="PANTHER" id="PTHR31061:SF24">
    <property type="entry name" value="LD22376P"/>
    <property type="match status" value="1"/>
</dbReference>
<dbReference type="OrthoDB" id="9788724at2"/>
<sequence>MERIRFTSLDVFRGLTICLMIVVNMQGEGAYPILGHADWFGFAVADIVFPSFLFAMGNALSFGKTDLPAGEFFVKTLRRTVIIFALGYLLYWFPFFKHTDAGWVMKPFEDTRIMGVLQRLALCYAIAAIAARYLGERGLLALSAVLLLGYWGILLASAPPELALTKTGNIGNYVDQLILGKSHLYPWDEGFEPEGLLGTIPAAVNVIFGYLAGLYVRKHSPGQFVMIRFICVGVALILAAVAWGTVFPIGKKLWSSSFVLLTVGIDLIVLAGLIAWIDQAKQKFGVGFFEIFGKNPLIVYLFAELLAVISWQFDIGGKSVTGWLSGNLQTYVPGAPGALLFAVLYMLVCWLFAWTLHKTKIVIKV</sequence>
<keyword evidence="1" id="KW-0472">Membrane</keyword>
<dbReference type="PANTHER" id="PTHR31061">
    <property type="entry name" value="LD22376P"/>
    <property type="match status" value="1"/>
</dbReference>
<feature type="domain" description="Acyltransferase 3" evidence="2">
    <location>
        <begin position="7"/>
        <end position="354"/>
    </location>
</feature>
<dbReference type="AlphaFoldDB" id="V4NU58"/>
<proteinExistence type="predicted"/>
<dbReference type="PATRIC" id="fig|1121022.4.peg.4639"/>
<feature type="transmembrane region" description="Helical" evidence="1">
    <location>
        <begin position="113"/>
        <end position="131"/>
    </location>
</feature>
<evidence type="ECO:0000313" key="3">
    <source>
        <dbReference type="EMBL" id="ESQ79466.1"/>
    </source>
</evidence>
<organism evidence="3 4">
    <name type="scientific">Asticcacaulis benevestitus DSM 16100 = ATCC BAA-896</name>
    <dbReference type="NCBI Taxonomy" id="1121022"/>
    <lineage>
        <taxon>Bacteria</taxon>
        <taxon>Pseudomonadati</taxon>
        <taxon>Pseudomonadota</taxon>
        <taxon>Alphaproteobacteria</taxon>
        <taxon>Caulobacterales</taxon>
        <taxon>Caulobacteraceae</taxon>
        <taxon>Asticcacaulis</taxon>
    </lineage>
</organism>
<dbReference type="RefSeq" id="WP_018084133.1">
    <property type="nucleotide sequence ID" value="NZ_AQWM01000066.1"/>
</dbReference>
<dbReference type="STRING" id="1121022.GCA_000376105_04458"/>
<dbReference type="Pfam" id="PF01757">
    <property type="entry name" value="Acyl_transf_3"/>
    <property type="match status" value="1"/>
</dbReference>
<evidence type="ECO:0000256" key="1">
    <source>
        <dbReference type="SAM" id="Phobius"/>
    </source>
</evidence>
<evidence type="ECO:0000259" key="2">
    <source>
        <dbReference type="Pfam" id="PF01757"/>
    </source>
</evidence>
<feature type="transmembrane region" description="Helical" evidence="1">
    <location>
        <begin position="297"/>
        <end position="315"/>
    </location>
</feature>
<feature type="transmembrane region" description="Helical" evidence="1">
    <location>
        <begin position="195"/>
        <end position="216"/>
    </location>
</feature>
<evidence type="ECO:0000313" key="4">
    <source>
        <dbReference type="Proteomes" id="UP000017837"/>
    </source>
</evidence>
<feature type="transmembrane region" description="Helical" evidence="1">
    <location>
        <begin position="138"/>
        <end position="158"/>
    </location>
</feature>
<feature type="transmembrane region" description="Helical" evidence="1">
    <location>
        <begin position="335"/>
        <end position="356"/>
    </location>
</feature>
<dbReference type="GO" id="GO:0016747">
    <property type="term" value="F:acyltransferase activity, transferring groups other than amino-acyl groups"/>
    <property type="evidence" value="ECO:0007669"/>
    <property type="project" value="InterPro"/>
</dbReference>
<protein>
    <recommendedName>
        <fullName evidence="2">Acyltransferase 3 domain-containing protein</fullName>
    </recommendedName>
</protein>
<dbReference type="eggNOG" id="COG4299">
    <property type="taxonomic scope" value="Bacteria"/>
</dbReference>
<reference evidence="3 4" key="1">
    <citation type="journal article" date="2014" name="Nature">
        <title>Sequential evolution of bacterial morphology by co-option of a developmental regulator.</title>
        <authorList>
            <person name="Jiang C."/>
            <person name="Brown P.J."/>
            <person name="Ducret A."/>
            <person name="Brun Y.V."/>
        </authorList>
    </citation>
    <scope>NUCLEOTIDE SEQUENCE [LARGE SCALE GENOMIC DNA]</scope>
    <source>
        <strain evidence="3 4">DSM 16100</strain>
    </source>
</reference>